<sequence length="438" mass="48778">MTSALSVRARRQWARASTGTGPRSIAVAVRYDRRHHAARSTDSYVFHQLIPYIGNKRKLLPLIGRAIEASGIAPGDGFVDLFAGSGVVARYAKARGFRVIANDWEPYAEQINRCHVGCNAAPAYRGQSYAEAIARLNALPPIEGWVTGHLCPDDDERYEIGRDRLFYMRKNGMRIDAIRAEIERLTVEERLDTAQAACLLAPLLYQCCYTSNTSGVFKGFHAGWGGSNGTALYRIGADLALEPAIFHDNGQPNEVTRIDAQRFGREHGRSYDFVYVDPPYNQHPYGSNYHVLNSVALWDKPALSPKISGRGDKSAIRLDWRTERRSPYNSARHAEQAFRELIDGLPARWIAISYSTDGNIPLIEMARACCDRGAVTPFIQPYKRYRVSAQRFSPKPLNAEFVLLIDTAARAGRPAEAICDAILAEERRALGAHREGAL</sequence>
<dbReference type="EC" id="2.1.1.72" evidence="1"/>
<comment type="catalytic activity">
    <reaction evidence="5">
        <text>a 2'-deoxyadenosine in DNA + S-adenosyl-L-methionine = an N(6)-methyl-2'-deoxyadenosine in DNA + S-adenosyl-L-homocysteine + H(+)</text>
        <dbReference type="Rhea" id="RHEA:15197"/>
        <dbReference type="Rhea" id="RHEA-COMP:12418"/>
        <dbReference type="Rhea" id="RHEA-COMP:12419"/>
        <dbReference type="ChEBI" id="CHEBI:15378"/>
        <dbReference type="ChEBI" id="CHEBI:57856"/>
        <dbReference type="ChEBI" id="CHEBI:59789"/>
        <dbReference type="ChEBI" id="CHEBI:90615"/>
        <dbReference type="ChEBI" id="CHEBI:90616"/>
        <dbReference type="EC" id="2.1.1.72"/>
    </reaction>
</comment>
<dbReference type="InterPro" id="IPR012327">
    <property type="entry name" value="MeTrfase_D12"/>
</dbReference>
<dbReference type="SUPFAM" id="SSF53335">
    <property type="entry name" value="S-adenosyl-L-methionine-dependent methyltransferases"/>
    <property type="match status" value="1"/>
</dbReference>
<dbReference type="REBASE" id="15465">
    <property type="entry name" value="M.SwiRWORF3234P"/>
</dbReference>
<organism evidence="6 7">
    <name type="scientific">Rhizorhabdus wittichii (strain DSM 6014 / CCUG 31198 / JCM 15750 / NBRC 105917 / EY 4224 / RW1)</name>
    <name type="common">Sphingomonas wittichii</name>
    <dbReference type="NCBI Taxonomy" id="392499"/>
    <lineage>
        <taxon>Bacteria</taxon>
        <taxon>Pseudomonadati</taxon>
        <taxon>Pseudomonadota</taxon>
        <taxon>Alphaproteobacteria</taxon>
        <taxon>Sphingomonadales</taxon>
        <taxon>Sphingomonadaceae</taxon>
        <taxon>Rhizorhabdus</taxon>
    </lineage>
</organism>
<dbReference type="InterPro" id="IPR002052">
    <property type="entry name" value="DNA_methylase_N6_adenine_CS"/>
</dbReference>
<dbReference type="GO" id="GO:0032259">
    <property type="term" value="P:methylation"/>
    <property type="evidence" value="ECO:0007669"/>
    <property type="project" value="UniProtKB-KW"/>
</dbReference>
<dbReference type="Gene3D" id="3.40.50.150">
    <property type="entry name" value="Vaccinia Virus protein VP39"/>
    <property type="match status" value="1"/>
</dbReference>
<keyword evidence="2 6" id="KW-0489">Methyltransferase</keyword>
<gene>
    <name evidence="6" type="ordered locus">Swit_3234</name>
</gene>
<evidence type="ECO:0000256" key="3">
    <source>
        <dbReference type="ARBA" id="ARBA00022679"/>
    </source>
</evidence>
<dbReference type="GO" id="GO:0009307">
    <property type="term" value="P:DNA restriction-modification system"/>
    <property type="evidence" value="ECO:0007669"/>
    <property type="project" value="InterPro"/>
</dbReference>
<dbReference type="Pfam" id="PF02086">
    <property type="entry name" value="MethyltransfD12"/>
    <property type="match status" value="1"/>
</dbReference>
<dbReference type="PROSITE" id="PS00092">
    <property type="entry name" value="N6_MTASE"/>
    <property type="match status" value="1"/>
</dbReference>
<accession>A0A9J9HDC7</accession>
<dbReference type="PRINTS" id="PR00505">
    <property type="entry name" value="D12N6MTFRASE"/>
</dbReference>
<dbReference type="GO" id="GO:0009007">
    <property type="term" value="F:site-specific DNA-methyltransferase (adenine-specific) activity"/>
    <property type="evidence" value="ECO:0007669"/>
    <property type="project" value="UniProtKB-EC"/>
</dbReference>
<evidence type="ECO:0000256" key="1">
    <source>
        <dbReference type="ARBA" id="ARBA00011900"/>
    </source>
</evidence>
<protein>
    <recommendedName>
        <fullName evidence="1">site-specific DNA-methyltransferase (adenine-specific)</fullName>
        <ecNumber evidence="1">2.1.1.72</ecNumber>
    </recommendedName>
</protein>
<dbReference type="Proteomes" id="UP000001989">
    <property type="component" value="Chromosome"/>
</dbReference>
<dbReference type="AlphaFoldDB" id="A0A9J9HDC7"/>
<evidence type="ECO:0000313" key="6">
    <source>
        <dbReference type="EMBL" id="ABQ69580.1"/>
    </source>
</evidence>
<name>A0A9J9HDC7_RHIWR</name>
<evidence type="ECO:0000256" key="4">
    <source>
        <dbReference type="ARBA" id="ARBA00022691"/>
    </source>
</evidence>
<dbReference type="GO" id="GO:0003676">
    <property type="term" value="F:nucleic acid binding"/>
    <property type="evidence" value="ECO:0007669"/>
    <property type="project" value="InterPro"/>
</dbReference>
<keyword evidence="3 6" id="KW-0808">Transferase</keyword>
<keyword evidence="4" id="KW-0949">S-adenosyl-L-methionine</keyword>
<keyword evidence="7" id="KW-1185">Reference proteome</keyword>
<proteinExistence type="predicted"/>
<evidence type="ECO:0000313" key="7">
    <source>
        <dbReference type="Proteomes" id="UP000001989"/>
    </source>
</evidence>
<dbReference type="InterPro" id="IPR029063">
    <property type="entry name" value="SAM-dependent_MTases_sf"/>
</dbReference>
<reference evidence="6 7" key="1">
    <citation type="journal article" date="2010" name="J. Bacteriol.">
        <title>Genome sequence of the dioxin-mineralizing bacterium Sphingomonas wittichii RW1.</title>
        <authorList>
            <person name="Miller T.R."/>
            <person name="Delcher A.L."/>
            <person name="Salzberg S.L."/>
            <person name="Saunders E."/>
            <person name="Detter J.C."/>
            <person name="Halden R.U."/>
        </authorList>
    </citation>
    <scope>NUCLEOTIDE SEQUENCE [LARGE SCALE GENOMIC DNA]</scope>
    <source>
        <strain evidence="7">DSM 6014 / CCUG 31198 / JCM 15750 / NBRC 105917 / EY 4224 / RW1</strain>
    </source>
</reference>
<dbReference type="KEGG" id="swi:Swit_3234"/>
<evidence type="ECO:0000256" key="5">
    <source>
        <dbReference type="ARBA" id="ARBA00047942"/>
    </source>
</evidence>
<dbReference type="EMBL" id="CP000699">
    <property type="protein sequence ID" value="ABQ69580.1"/>
    <property type="molecule type" value="Genomic_DNA"/>
</dbReference>
<evidence type="ECO:0000256" key="2">
    <source>
        <dbReference type="ARBA" id="ARBA00022603"/>
    </source>
</evidence>